<dbReference type="Proteomes" id="UP000184383">
    <property type="component" value="Unassembled WGS sequence"/>
</dbReference>
<organism evidence="1 2">
    <name type="scientific">Aspergillus wentii DTO 134E9</name>
    <dbReference type="NCBI Taxonomy" id="1073089"/>
    <lineage>
        <taxon>Eukaryota</taxon>
        <taxon>Fungi</taxon>
        <taxon>Dikarya</taxon>
        <taxon>Ascomycota</taxon>
        <taxon>Pezizomycotina</taxon>
        <taxon>Eurotiomycetes</taxon>
        <taxon>Eurotiomycetidae</taxon>
        <taxon>Eurotiales</taxon>
        <taxon>Aspergillaceae</taxon>
        <taxon>Aspergillus</taxon>
        <taxon>Aspergillus subgen. Cremei</taxon>
    </lineage>
</organism>
<evidence type="ECO:0000313" key="1">
    <source>
        <dbReference type="EMBL" id="OJJ41434.1"/>
    </source>
</evidence>
<feature type="non-terminal residue" evidence="1">
    <location>
        <position position="67"/>
    </location>
</feature>
<dbReference type="GeneID" id="63749977"/>
<reference evidence="2" key="1">
    <citation type="journal article" date="2017" name="Genome Biol.">
        <title>Comparative genomics reveals high biological diversity and specific adaptations in the industrially and medically important fungal genus Aspergillus.</title>
        <authorList>
            <person name="de Vries R.P."/>
            <person name="Riley R."/>
            <person name="Wiebenga A."/>
            <person name="Aguilar-Osorio G."/>
            <person name="Amillis S."/>
            <person name="Uchima C.A."/>
            <person name="Anderluh G."/>
            <person name="Asadollahi M."/>
            <person name="Askin M."/>
            <person name="Barry K."/>
            <person name="Battaglia E."/>
            <person name="Bayram O."/>
            <person name="Benocci T."/>
            <person name="Braus-Stromeyer S.A."/>
            <person name="Caldana C."/>
            <person name="Canovas D."/>
            <person name="Cerqueira G.C."/>
            <person name="Chen F."/>
            <person name="Chen W."/>
            <person name="Choi C."/>
            <person name="Clum A."/>
            <person name="Dos Santos R.A."/>
            <person name="Damasio A.R."/>
            <person name="Diallinas G."/>
            <person name="Emri T."/>
            <person name="Fekete E."/>
            <person name="Flipphi M."/>
            <person name="Freyberg S."/>
            <person name="Gallo A."/>
            <person name="Gournas C."/>
            <person name="Habgood R."/>
            <person name="Hainaut M."/>
            <person name="Harispe M.L."/>
            <person name="Henrissat B."/>
            <person name="Hilden K.S."/>
            <person name="Hope R."/>
            <person name="Hossain A."/>
            <person name="Karabika E."/>
            <person name="Karaffa L."/>
            <person name="Karanyi Z."/>
            <person name="Krasevec N."/>
            <person name="Kuo A."/>
            <person name="Kusch H."/>
            <person name="LaButti K."/>
            <person name="Lagendijk E.L."/>
            <person name="Lapidus A."/>
            <person name="Levasseur A."/>
            <person name="Lindquist E."/>
            <person name="Lipzen A."/>
            <person name="Logrieco A.F."/>
            <person name="MacCabe A."/>
            <person name="Maekelae M.R."/>
            <person name="Malavazi I."/>
            <person name="Melin P."/>
            <person name="Meyer V."/>
            <person name="Mielnichuk N."/>
            <person name="Miskei M."/>
            <person name="Molnar A.P."/>
            <person name="Mule G."/>
            <person name="Ngan C.Y."/>
            <person name="Orejas M."/>
            <person name="Orosz E."/>
            <person name="Ouedraogo J.P."/>
            <person name="Overkamp K.M."/>
            <person name="Park H.-S."/>
            <person name="Perrone G."/>
            <person name="Piumi F."/>
            <person name="Punt P.J."/>
            <person name="Ram A.F."/>
            <person name="Ramon A."/>
            <person name="Rauscher S."/>
            <person name="Record E."/>
            <person name="Riano-Pachon D.M."/>
            <person name="Robert V."/>
            <person name="Roehrig J."/>
            <person name="Ruller R."/>
            <person name="Salamov A."/>
            <person name="Salih N.S."/>
            <person name="Samson R.A."/>
            <person name="Sandor E."/>
            <person name="Sanguinetti M."/>
            <person name="Schuetze T."/>
            <person name="Sepcic K."/>
            <person name="Shelest E."/>
            <person name="Sherlock G."/>
            <person name="Sophianopoulou V."/>
            <person name="Squina F.M."/>
            <person name="Sun H."/>
            <person name="Susca A."/>
            <person name="Todd R.B."/>
            <person name="Tsang A."/>
            <person name="Unkles S.E."/>
            <person name="van de Wiele N."/>
            <person name="van Rossen-Uffink D."/>
            <person name="Oliveira J.V."/>
            <person name="Vesth T.C."/>
            <person name="Visser J."/>
            <person name="Yu J.-H."/>
            <person name="Zhou M."/>
            <person name="Andersen M.R."/>
            <person name="Archer D.B."/>
            <person name="Baker S.E."/>
            <person name="Benoit I."/>
            <person name="Brakhage A.A."/>
            <person name="Braus G.H."/>
            <person name="Fischer R."/>
            <person name="Frisvad J.C."/>
            <person name="Goldman G.H."/>
            <person name="Houbraken J."/>
            <person name="Oakley B."/>
            <person name="Pocsi I."/>
            <person name="Scazzocchio C."/>
            <person name="Seiboth B."/>
            <person name="vanKuyk P.A."/>
            <person name="Wortman J."/>
            <person name="Dyer P.S."/>
            <person name="Grigoriev I.V."/>
        </authorList>
    </citation>
    <scope>NUCLEOTIDE SEQUENCE [LARGE SCALE GENOMIC DNA]</scope>
    <source>
        <strain evidence="2">DTO 134E9</strain>
    </source>
</reference>
<dbReference type="EMBL" id="KV878209">
    <property type="protein sequence ID" value="OJJ41434.1"/>
    <property type="molecule type" value="Genomic_DNA"/>
</dbReference>
<gene>
    <name evidence="1" type="ORF">ASPWEDRAFT_34989</name>
</gene>
<evidence type="ECO:0000313" key="2">
    <source>
        <dbReference type="Proteomes" id="UP000184383"/>
    </source>
</evidence>
<name>A0A1L9S2P5_ASPWE</name>
<dbReference type="RefSeq" id="XP_040695110.1">
    <property type="nucleotide sequence ID" value="XM_040834129.1"/>
</dbReference>
<proteinExistence type="predicted"/>
<dbReference type="VEuPathDB" id="FungiDB:ASPWEDRAFT_34989"/>
<keyword evidence="2" id="KW-1185">Reference proteome</keyword>
<sequence length="67" mass="7380">MIDVTAAVRWAPQSVHPRQLFFYACATASDIIAAVHQIVHLLNHLQLTTAFGQSLQGPFVESCQAKM</sequence>
<dbReference type="AlphaFoldDB" id="A0A1L9S2P5"/>
<protein>
    <submittedName>
        <fullName evidence="1">Uncharacterized protein</fullName>
    </submittedName>
</protein>
<accession>A0A1L9S2P5</accession>